<gene>
    <name evidence="12" type="ORF">KIW84_014307</name>
</gene>
<evidence type="ECO:0000256" key="2">
    <source>
        <dbReference type="ARBA" id="ARBA00004245"/>
    </source>
</evidence>
<dbReference type="Gene3D" id="3.30.740.10">
    <property type="entry name" value="Protein Inhibitor Of Neuronal Nitric Oxide Synthase"/>
    <property type="match status" value="1"/>
</dbReference>
<evidence type="ECO:0000256" key="3">
    <source>
        <dbReference type="ARBA" id="ARBA00022448"/>
    </source>
</evidence>
<dbReference type="AlphaFoldDB" id="A0A9D5BMJ3"/>
<evidence type="ECO:0000256" key="5">
    <source>
        <dbReference type="ARBA" id="ARBA00022701"/>
    </source>
</evidence>
<keyword evidence="4 10" id="KW-0963">Cytoplasm</keyword>
<dbReference type="GO" id="GO:0005634">
    <property type="term" value="C:nucleus"/>
    <property type="evidence" value="ECO:0007669"/>
    <property type="project" value="UniProtKB-SubCell"/>
</dbReference>
<dbReference type="InterPro" id="IPR001372">
    <property type="entry name" value="Dynein_light_chain_typ-1/2"/>
</dbReference>
<protein>
    <recommendedName>
        <fullName evidence="10">Dynein light chain</fullName>
    </recommendedName>
</protein>
<accession>A0A9D5BMJ3</accession>
<name>A0A9D5BMJ3_PEA</name>
<dbReference type="GO" id="GO:0005874">
    <property type="term" value="C:microtubule"/>
    <property type="evidence" value="ECO:0007669"/>
    <property type="project" value="UniProtKB-KW"/>
</dbReference>
<evidence type="ECO:0000313" key="13">
    <source>
        <dbReference type="Proteomes" id="UP001058974"/>
    </source>
</evidence>
<dbReference type="InterPro" id="IPR037177">
    <property type="entry name" value="DLC_sf"/>
</dbReference>
<evidence type="ECO:0000256" key="10">
    <source>
        <dbReference type="RuleBase" id="RU365010"/>
    </source>
</evidence>
<proteinExistence type="inferred from homology"/>
<comment type="subcellular location">
    <subcellularLocation>
        <location evidence="2 10">Cytoplasm</location>
        <location evidence="2 10">Cytoskeleton</location>
    </subcellularLocation>
    <subcellularLocation>
        <location evidence="1">Nucleus</location>
    </subcellularLocation>
</comment>
<feature type="compositionally biased region" description="Polar residues" evidence="11">
    <location>
        <begin position="17"/>
        <end position="37"/>
    </location>
</feature>
<dbReference type="GO" id="GO:0015031">
    <property type="term" value="P:protein transport"/>
    <property type="evidence" value="ECO:0007669"/>
    <property type="project" value="UniProtKB-KW"/>
</dbReference>
<dbReference type="Gramene" id="Psat01G0430700-T1">
    <property type="protein sequence ID" value="KAI5446423.1"/>
    <property type="gene ID" value="KIW84_014307"/>
</dbReference>
<dbReference type="Pfam" id="PF01221">
    <property type="entry name" value="Dynein_light"/>
    <property type="match status" value="1"/>
</dbReference>
<dbReference type="FunFam" id="3.30.740.10:FF:000005">
    <property type="entry name" value="Dynein light chain"/>
    <property type="match status" value="1"/>
</dbReference>
<feature type="region of interest" description="Disordered" evidence="11">
    <location>
        <begin position="1"/>
        <end position="37"/>
    </location>
</feature>
<evidence type="ECO:0000313" key="12">
    <source>
        <dbReference type="EMBL" id="KAI5446423.1"/>
    </source>
</evidence>
<dbReference type="SMART" id="SM01375">
    <property type="entry name" value="Dynein_light"/>
    <property type="match status" value="1"/>
</dbReference>
<sequence length="168" mass="19220">MANKKKNKKIMKMNPKSAPSTTESISDSLPSTAESISDSLPSTVNHIYNIPALQQSRVNPVSDSPPSPLSPRTPLPPDFFKNTVIVRSNDMSYKMRYETFDITDNAFKKHFLKDRDIAQEIKTEFDKRHGLNWHCVVGTSYVSYITYKKKQHIYFYMSGKAVLLFKHG</sequence>
<comment type="caution">
    <text evidence="12">The sequence shown here is derived from an EMBL/GenBank/DDBJ whole genome shotgun (WGS) entry which is preliminary data.</text>
</comment>
<organism evidence="12 13">
    <name type="scientific">Pisum sativum</name>
    <name type="common">Garden pea</name>
    <name type="synonym">Lathyrus oleraceus</name>
    <dbReference type="NCBI Taxonomy" id="3888"/>
    <lineage>
        <taxon>Eukaryota</taxon>
        <taxon>Viridiplantae</taxon>
        <taxon>Streptophyta</taxon>
        <taxon>Embryophyta</taxon>
        <taxon>Tracheophyta</taxon>
        <taxon>Spermatophyta</taxon>
        <taxon>Magnoliopsida</taxon>
        <taxon>eudicotyledons</taxon>
        <taxon>Gunneridae</taxon>
        <taxon>Pentapetalae</taxon>
        <taxon>rosids</taxon>
        <taxon>fabids</taxon>
        <taxon>Fabales</taxon>
        <taxon>Fabaceae</taxon>
        <taxon>Papilionoideae</taxon>
        <taxon>50 kb inversion clade</taxon>
        <taxon>NPAAA clade</taxon>
        <taxon>Hologalegina</taxon>
        <taxon>IRL clade</taxon>
        <taxon>Fabeae</taxon>
        <taxon>Lathyrus</taxon>
    </lineage>
</organism>
<dbReference type="PANTHER" id="PTHR11886:SF35">
    <property type="entry name" value="DYNEIN LIGHT CHAIN"/>
    <property type="match status" value="1"/>
</dbReference>
<keyword evidence="10" id="KW-0505">Motor protein</keyword>
<keyword evidence="5 10" id="KW-0493">Microtubule</keyword>
<comment type="similarity">
    <text evidence="10">Belongs to the dynein light chain family.</text>
</comment>
<evidence type="ECO:0000256" key="8">
    <source>
        <dbReference type="ARBA" id="ARBA00023212"/>
    </source>
</evidence>
<evidence type="ECO:0000256" key="6">
    <source>
        <dbReference type="ARBA" id="ARBA00022816"/>
    </source>
</evidence>
<keyword evidence="6" id="KW-0509">mRNA transport</keyword>
<evidence type="ECO:0000256" key="7">
    <source>
        <dbReference type="ARBA" id="ARBA00022927"/>
    </source>
</evidence>
<dbReference type="OrthoDB" id="10033309at2759"/>
<keyword evidence="10" id="KW-0243">Dynein</keyword>
<keyword evidence="13" id="KW-1185">Reference proteome</keyword>
<keyword evidence="9" id="KW-0539">Nucleus</keyword>
<dbReference type="GO" id="GO:0045505">
    <property type="term" value="F:dynein intermediate chain binding"/>
    <property type="evidence" value="ECO:0007669"/>
    <property type="project" value="TreeGrafter"/>
</dbReference>
<dbReference type="Proteomes" id="UP001058974">
    <property type="component" value="Chromosome 1"/>
</dbReference>
<dbReference type="GO" id="GO:0007017">
    <property type="term" value="P:microtubule-based process"/>
    <property type="evidence" value="ECO:0007669"/>
    <property type="project" value="InterPro"/>
</dbReference>
<keyword evidence="3" id="KW-0813">Transport</keyword>
<dbReference type="Gramene" id="Psat1g155680.1">
    <property type="protein sequence ID" value="Psat1g155680.1.cds"/>
    <property type="gene ID" value="Psat1g155680"/>
</dbReference>
<reference evidence="12 13" key="1">
    <citation type="journal article" date="2022" name="Nat. Genet.">
        <title>Improved pea reference genome and pan-genome highlight genomic features and evolutionary characteristics.</title>
        <authorList>
            <person name="Yang T."/>
            <person name="Liu R."/>
            <person name="Luo Y."/>
            <person name="Hu S."/>
            <person name="Wang D."/>
            <person name="Wang C."/>
            <person name="Pandey M.K."/>
            <person name="Ge S."/>
            <person name="Xu Q."/>
            <person name="Li N."/>
            <person name="Li G."/>
            <person name="Huang Y."/>
            <person name="Saxena R.K."/>
            <person name="Ji Y."/>
            <person name="Li M."/>
            <person name="Yan X."/>
            <person name="He Y."/>
            <person name="Liu Y."/>
            <person name="Wang X."/>
            <person name="Xiang C."/>
            <person name="Varshney R.K."/>
            <person name="Ding H."/>
            <person name="Gao S."/>
            <person name="Zong X."/>
        </authorList>
    </citation>
    <scope>NUCLEOTIDE SEQUENCE [LARGE SCALE GENOMIC DNA]</scope>
    <source>
        <strain evidence="12 13">cv. Zhongwan 6</strain>
    </source>
</reference>
<dbReference type="GO" id="GO:0051028">
    <property type="term" value="P:mRNA transport"/>
    <property type="evidence" value="ECO:0007669"/>
    <property type="project" value="UniProtKB-KW"/>
</dbReference>
<evidence type="ECO:0000256" key="4">
    <source>
        <dbReference type="ARBA" id="ARBA00022490"/>
    </source>
</evidence>
<dbReference type="GO" id="GO:0005868">
    <property type="term" value="C:cytoplasmic dynein complex"/>
    <property type="evidence" value="ECO:0007669"/>
    <property type="project" value="TreeGrafter"/>
</dbReference>
<evidence type="ECO:0000256" key="1">
    <source>
        <dbReference type="ARBA" id="ARBA00004123"/>
    </source>
</evidence>
<keyword evidence="8 10" id="KW-0206">Cytoskeleton</keyword>
<keyword evidence="7" id="KW-0653">Protein transport</keyword>
<evidence type="ECO:0000256" key="9">
    <source>
        <dbReference type="ARBA" id="ARBA00023242"/>
    </source>
</evidence>
<evidence type="ECO:0000256" key="11">
    <source>
        <dbReference type="SAM" id="MobiDB-lite"/>
    </source>
</evidence>
<dbReference type="SUPFAM" id="SSF54648">
    <property type="entry name" value="DLC"/>
    <property type="match status" value="1"/>
</dbReference>
<dbReference type="EMBL" id="JAMSHJ010000001">
    <property type="protein sequence ID" value="KAI5446423.1"/>
    <property type="molecule type" value="Genomic_DNA"/>
</dbReference>
<dbReference type="Gramene" id="PSAT_LOCUS4858_t1">
    <property type="protein sequence ID" value="CAL5184369.1"/>
    <property type="gene ID" value="PSAT_LOCUS4858"/>
</dbReference>
<feature type="compositionally biased region" description="Basic residues" evidence="11">
    <location>
        <begin position="1"/>
        <end position="11"/>
    </location>
</feature>
<dbReference type="PANTHER" id="PTHR11886">
    <property type="entry name" value="DYNEIN LIGHT CHAIN"/>
    <property type="match status" value="1"/>
</dbReference>